<dbReference type="PRINTS" id="PR00237">
    <property type="entry name" value="GPCRRHODOPSN"/>
</dbReference>
<dbReference type="SUPFAM" id="SSF81321">
    <property type="entry name" value="Family A G protein-coupled receptor-like"/>
    <property type="match status" value="1"/>
</dbReference>
<dbReference type="PROSITE" id="PS50262">
    <property type="entry name" value="G_PROTEIN_RECEP_F1_2"/>
    <property type="match status" value="1"/>
</dbReference>
<feature type="transmembrane region" description="Helical" evidence="13">
    <location>
        <begin position="255"/>
        <end position="276"/>
    </location>
</feature>
<evidence type="ECO:0000256" key="4">
    <source>
        <dbReference type="ARBA" id="ARBA00022989"/>
    </source>
</evidence>
<evidence type="ECO:0000256" key="2">
    <source>
        <dbReference type="ARBA" id="ARBA00022475"/>
    </source>
</evidence>
<evidence type="ECO:0000256" key="3">
    <source>
        <dbReference type="ARBA" id="ARBA00022692"/>
    </source>
</evidence>
<dbReference type="InterPro" id="IPR017452">
    <property type="entry name" value="GPCR_Rhodpsn_7TM"/>
</dbReference>
<dbReference type="GeneID" id="101851276"/>
<dbReference type="PANTHER" id="PTHR24243">
    <property type="entry name" value="G-PROTEIN COUPLED RECEPTOR"/>
    <property type="match status" value="1"/>
</dbReference>
<keyword evidence="7" id="KW-1015">Disulfide bond</keyword>
<evidence type="ECO:0000256" key="10">
    <source>
        <dbReference type="ARBA" id="ARBA00023224"/>
    </source>
</evidence>
<feature type="transmembrane region" description="Helical" evidence="13">
    <location>
        <begin position="156"/>
        <end position="177"/>
    </location>
</feature>
<comment type="similarity">
    <text evidence="11">Belongs to the G-protein coupled receptor 1 family.</text>
</comment>
<dbReference type="Gene3D" id="1.20.1070.10">
    <property type="entry name" value="Rhodopsin 7-helix transmembrane proteins"/>
    <property type="match status" value="1"/>
</dbReference>
<dbReference type="PRINTS" id="PR01565">
    <property type="entry name" value="NEUROMEDINUR"/>
</dbReference>
<feature type="transmembrane region" description="Helical" evidence="13">
    <location>
        <begin position="321"/>
        <end position="339"/>
    </location>
</feature>
<feature type="transmembrane region" description="Helical" evidence="13">
    <location>
        <begin position="85"/>
        <end position="106"/>
    </location>
</feature>
<proteinExistence type="inferred from homology"/>
<sequence length="526" mass="58427">MTQSSTCPAASNSSEVIRHLVATIISSSSAQDIESGLSLEVLQKVLGSRNYTLNPSESAFIECVFRPPDLGPKRADLPTVVPLTVIYAIIFITGIIGNVCTCFVIIRNKYMGTVTNYYLFNLSVSDLLLLLLGLPQEIYSTWSSYPYVFGEAFCRFRLLASEASSYVSILTITAFTVERYMAICHPIKCPTRSGLSRPLRVMLAVWTVSSVCAIPVGLQFGLVYKYWRGQAIPESAQCNTLNPEDAKIVFQVSTFIFFVLPMSAIILLYFFIALAIRRSTLVRTGSDGSAGTDGGQQHHHVTHDVRHSAVSTRQTRVRQSVLKMLVAVVVAFFLCWAPFHTQRLMVVYVTHWTPAMMRVHHVLYYISGVAYYFSATINPVLYSIMSLKFRQAFRATLLCYCCCWPRLRPPRRAARNSYTFKFQQRSPFNTHCSVVGSSSSSTTKTNNNSNNNQQNGNHHHHHNNSNNSFQSPALLCCGGSGNNTTVISALQTEGRPLIEMAVVNNKQRANSRAGSEEENSPEGGLS</sequence>
<evidence type="ECO:0000256" key="1">
    <source>
        <dbReference type="ARBA" id="ARBA00004651"/>
    </source>
</evidence>
<dbReference type="Pfam" id="PF00001">
    <property type="entry name" value="7tm_1"/>
    <property type="match status" value="1"/>
</dbReference>
<feature type="transmembrane region" description="Helical" evidence="13">
    <location>
        <begin position="362"/>
        <end position="384"/>
    </location>
</feature>
<keyword evidence="6 13" id="KW-0472">Membrane</keyword>
<keyword evidence="10 11" id="KW-0807">Transducer</keyword>
<dbReference type="PROSITE" id="PS00237">
    <property type="entry name" value="G_PROTEIN_RECEP_F1_1"/>
    <property type="match status" value="1"/>
</dbReference>
<feature type="transmembrane region" description="Helical" evidence="13">
    <location>
        <begin position="118"/>
        <end position="136"/>
    </location>
</feature>
<gene>
    <name evidence="16" type="primary">LOC101851276</name>
</gene>
<feature type="transmembrane region" description="Helical" evidence="13">
    <location>
        <begin position="198"/>
        <end position="218"/>
    </location>
</feature>
<protein>
    <submittedName>
        <fullName evidence="16">Pyrokinin-1 receptor</fullName>
    </submittedName>
</protein>
<keyword evidence="8 11" id="KW-0675">Receptor</keyword>
<comment type="subcellular location">
    <subcellularLocation>
        <location evidence="1">Cell membrane</location>
        <topology evidence="1">Multi-pass membrane protein</topology>
    </subcellularLocation>
</comment>
<feature type="region of interest" description="Disordered" evidence="12">
    <location>
        <begin position="287"/>
        <end position="311"/>
    </location>
</feature>
<keyword evidence="2" id="KW-1003">Cell membrane</keyword>
<evidence type="ECO:0000313" key="16">
    <source>
        <dbReference type="RefSeq" id="XP_012939973.2"/>
    </source>
</evidence>
<organism evidence="15 16">
    <name type="scientific">Aplysia californica</name>
    <name type="common">California sea hare</name>
    <dbReference type="NCBI Taxonomy" id="6500"/>
    <lineage>
        <taxon>Eukaryota</taxon>
        <taxon>Metazoa</taxon>
        <taxon>Spiralia</taxon>
        <taxon>Lophotrochozoa</taxon>
        <taxon>Mollusca</taxon>
        <taxon>Gastropoda</taxon>
        <taxon>Heterobranchia</taxon>
        <taxon>Euthyneura</taxon>
        <taxon>Tectipleura</taxon>
        <taxon>Aplysiida</taxon>
        <taxon>Aplysioidea</taxon>
        <taxon>Aplysiidae</taxon>
        <taxon>Aplysia</taxon>
    </lineage>
</organism>
<dbReference type="RefSeq" id="XP_012939973.2">
    <property type="nucleotide sequence ID" value="XM_013084519.2"/>
</dbReference>
<evidence type="ECO:0000256" key="7">
    <source>
        <dbReference type="ARBA" id="ARBA00023157"/>
    </source>
</evidence>
<name>A0ABM1A3B2_APLCA</name>
<evidence type="ECO:0000256" key="5">
    <source>
        <dbReference type="ARBA" id="ARBA00023040"/>
    </source>
</evidence>
<evidence type="ECO:0000256" key="9">
    <source>
        <dbReference type="ARBA" id="ARBA00023180"/>
    </source>
</evidence>
<keyword evidence="9" id="KW-0325">Glycoprotein</keyword>
<keyword evidence="5 11" id="KW-0297">G-protein coupled receptor</keyword>
<dbReference type="InterPro" id="IPR000276">
    <property type="entry name" value="GPCR_Rhodpsn"/>
</dbReference>
<keyword evidence="3 11" id="KW-0812">Transmembrane</keyword>
<dbReference type="CDD" id="cd15134">
    <property type="entry name" value="7tmA_capaR"/>
    <property type="match status" value="1"/>
</dbReference>
<feature type="compositionally biased region" description="Low complexity" evidence="12">
    <location>
        <begin position="433"/>
        <end position="456"/>
    </location>
</feature>
<reference evidence="16" key="1">
    <citation type="submission" date="2025-08" db="UniProtKB">
        <authorList>
            <consortium name="RefSeq"/>
        </authorList>
    </citation>
    <scope>IDENTIFICATION</scope>
</reference>
<dbReference type="PANTHER" id="PTHR24243:SF208">
    <property type="entry name" value="PYROKININ-1 RECEPTOR"/>
    <property type="match status" value="1"/>
</dbReference>
<dbReference type="Proteomes" id="UP000694888">
    <property type="component" value="Unplaced"/>
</dbReference>
<evidence type="ECO:0000256" key="11">
    <source>
        <dbReference type="RuleBase" id="RU000688"/>
    </source>
</evidence>
<evidence type="ECO:0000256" key="13">
    <source>
        <dbReference type="SAM" id="Phobius"/>
    </source>
</evidence>
<keyword evidence="4 13" id="KW-1133">Transmembrane helix</keyword>
<keyword evidence="15" id="KW-1185">Reference proteome</keyword>
<evidence type="ECO:0000256" key="6">
    <source>
        <dbReference type="ARBA" id="ARBA00023136"/>
    </source>
</evidence>
<accession>A0ABM1A3B2</accession>
<dbReference type="InterPro" id="IPR005390">
    <property type="entry name" value="NeuromedU_rcpt"/>
</dbReference>
<evidence type="ECO:0000256" key="8">
    <source>
        <dbReference type="ARBA" id="ARBA00023170"/>
    </source>
</evidence>
<evidence type="ECO:0000313" key="15">
    <source>
        <dbReference type="Proteomes" id="UP000694888"/>
    </source>
</evidence>
<evidence type="ECO:0000256" key="12">
    <source>
        <dbReference type="SAM" id="MobiDB-lite"/>
    </source>
</evidence>
<evidence type="ECO:0000259" key="14">
    <source>
        <dbReference type="PROSITE" id="PS50262"/>
    </source>
</evidence>
<feature type="region of interest" description="Disordered" evidence="12">
    <location>
        <begin position="433"/>
        <end position="465"/>
    </location>
</feature>
<feature type="domain" description="G-protein coupled receptors family 1 profile" evidence="14">
    <location>
        <begin position="97"/>
        <end position="382"/>
    </location>
</feature>